<name>A0A0A9VXC0_LYGHE</name>
<reference evidence="2" key="2">
    <citation type="submission" date="2014-07" db="EMBL/GenBank/DDBJ databases">
        <authorList>
            <person name="Hull J."/>
        </authorList>
    </citation>
    <scope>NUCLEOTIDE SEQUENCE</scope>
</reference>
<proteinExistence type="predicted"/>
<sequence>PPSSTVSYPTTNFQFPCARLWTRSARYGSGAYGSTISTAATSVNVPTHSASQVLSRSFTRCTCTCVPCYPYTTTGSLLSPHSSVKSPPTVRSSSPSSLLLLLLL</sequence>
<protein>
    <submittedName>
        <fullName evidence="2">Uncharacterized protein</fullName>
    </submittedName>
</protein>
<evidence type="ECO:0000313" key="2">
    <source>
        <dbReference type="EMBL" id="JAF98852.1"/>
    </source>
</evidence>
<feature type="region of interest" description="Disordered" evidence="1">
    <location>
        <begin position="74"/>
        <end position="96"/>
    </location>
</feature>
<evidence type="ECO:0000256" key="1">
    <source>
        <dbReference type="SAM" id="MobiDB-lite"/>
    </source>
</evidence>
<reference evidence="2" key="1">
    <citation type="journal article" date="2014" name="PLoS ONE">
        <title>Transcriptome-Based Identification of ABC Transporters in the Western Tarnished Plant Bug Lygus hesperus.</title>
        <authorList>
            <person name="Hull J.J."/>
            <person name="Chaney K."/>
            <person name="Geib S.M."/>
            <person name="Fabrick J.A."/>
            <person name="Brent C.S."/>
            <person name="Walsh D."/>
            <person name="Lavine L.C."/>
        </authorList>
    </citation>
    <scope>NUCLEOTIDE SEQUENCE</scope>
</reference>
<accession>A0A0A9VXC0</accession>
<dbReference type="EMBL" id="GBHO01044751">
    <property type="protein sequence ID" value="JAF98852.1"/>
    <property type="molecule type" value="Transcribed_RNA"/>
</dbReference>
<feature type="non-terminal residue" evidence="2">
    <location>
        <position position="104"/>
    </location>
</feature>
<organism evidence="2">
    <name type="scientific">Lygus hesperus</name>
    <name type="common">Western plant bug</name>
    <dbReference type="NCBI Taxonomy" id="30085"/>
    <lineage>
        <taxon>Eukaryota</taxon>
        <taxon>Metazoa</taxon>
        <taxon>Ecdysozoa</taxon>
        <taxon>Arthropoda</taxon>
        <taxon>Hexapoda</taxon>
        <taxon>Insecta</taxon>
        <taxon>Pterygota</taxon>
        <taxon>Neoptera</taxon>
        <taxon>Paraneoptera</taxon>
        <taxon>Hemiptera</taxon>
        <taxon>Heteroptera</taxon>
        <taxon>Panheteroptera</taxon>
        <taxon>Cimicomorpha</taxon>
        <taxon>Miridae</taxon>
        <taxon>Mirini</taxon>
        <taxon>Lygus</taxon>
    </lineage>
</organism>
<feature type="non-terminal residue" evidence="2">
    <location>
        <position position="1"/>
    </location>
</feature>
<dbReference type="AlphaFoldDB" id="A0A0A9VXC0"/>
<feature type="compositionally biased region" description="Low complexity" evidence="1">
    <location>
        <begin position="82"/>
        <end position="96"/>
    </location>
</feature>
<gene>
    <name evidence="2" type="ORF">CM83_104168</name>
</gene>